<proteinExistence type="predicted"/>
<reference evidence="1" key="1">
    <citation type="submission" date="2018-11" db="EMBL/GenBank/DDBJ databases">
        <authorList>
            <person name="Grassa J C."/>
        </authorList>
    </citation>
    <scope>NUCLEOTIDE SEQUENCE [LARGE SCALE GENOMIC DNA]</scope>
</reference>
<protein>
    <submittedName>
        <fullName evidence="1">Uncharacterized protein</fullName>
    </submittedName>
</protein>
<name>A0A803QC58_CANSA</name>
<dbReference type="Proteomes" id="UP000596661">
    <property type="component" value="Chromosome 8"/>
</dbReference>
<sequence length="227" mass="24689">MVEGATPKWLNASIDGVVLGTGVVAATCSLSGHQSLQVRNLHNPSSPCAKVLQAKRGLTRLRCPFDSSPQNMLSFGCLVEGRDDLVQYLDGVCEVKKHACMHRENEAYKRHVACEGLAACEQPAAYERPAACERHVATCGWHASCERHAACQWHEASLLKVARCLEAGTPGRPAIGPTRTLLARDHDGKVFALVDWEVHGSPPSEWVETLAISNILSQCISFCIHNI</sequence>
<dbReference type="EnsemblPlants" id="evm.model.08.720">
    <property type="protein sequence ID" value="cds.evm.model.08.720"/>
    <property type="gene ID" value="evm.TU.08.720"/>
</dbReference>
<dbReference type="EMBL" id="UZAU01000690">
    <property type="status" value="NOT_ANNOTATED_CDS"/>
    <property type="molecule type" value="Genomic_DNA"/>
</dbReference>
<dbReference type="AlphaFoldDB" id="A0A803QC58"/>
<dbReference type="Gramene" id="evm.model.08.720">
    <property type="protein sequence ID" value="cds.evm.model.08.720"/>
    <property type="gene ID" value="evm.TU.08.720"/>
</dbReference>
<accession>A0A803QC58</accession>
<evidence type="ECO:0000313" key="2">
    <source>
        <dbReference type="Proteomes" id="UP000596661"/>
    </source>
</evidence>
<keyword evidence="2" id="KW-1185">Reference proteome</keyword>
<reference evidence="1" key="2">
    <citation type="submission" date="2021-03" db="UniProtKB">
        <authorList>
            <consortium name="EnsemblPlants"/>
        </authorList>
    </citation>
    <scope>IDENTIFICATION</scope>
</reference>
<organism evidence="1 2">
    <name type="scientific">Cannabis sativa</name>
    <name type="common">Hemp</name>
    <name type="synonym">Marijuana</name>
    <dbReference type="NCBI Taxonomy" id="3483"/>
    <lineage>
        <taxon>Eukaryota</taxon>
        <taxon>Viridiplantae</taxon>
        <taxon>Streptophyta</taxon>
        <taxon>Embryophyta</taxon>
        <taxon>Tracheophyta</taxon>
        <taxon>Spermatophyta</taxon>
        <taxon>Magnoliopsida</taxon>
        <taxon>eudicotyledons</taxon>
        <taxon>Gunneridae</taxon>
        <taxon>Pentapetalae</taxon>
        <taxon>rosids</taxon>
        <taxon>fabids</taxon>
        <taxon>Rosales</taxon>
        <taxon>Cannabaceae</taxon>
        <taxon>Cannabis</taxon>
    </lineage>
</organism>
<evidence type="ECO:0000313" key="1">
    <source>
        <dbReference type="EnsemblPlants" id="cds.evm.model.08.720"/>
    </source>
</evidence>